<dbReference type="AlphaFoldDB" id="A0A8S1VED6"/>
<sequence length="205" mass="25022">MISNNNRMNDETSNKIRQRKVRYVKDAWNAVLQWRDLFENGYYDVDGNIVYPNCDQAALKVGIPLRSLQEYHKTFKYCFNFQQRNIPKSIEIERFFNEKMGQLKKFMQQIKKQQAKLQKEEKEVEQDQATWDNMIIEADDQFSVQIEQDDQQEHQQNFQMTQSLENNQYCFEQWDQEDQYNQYYESQSYDFNDDHFMGNYLDDLL</sequence>
<dbReference type="OMA" id="YHKTFKY"/>
<proteinExistence type="predicted"/>
<name>A0A8S1VED6_PAROT</name>
<feature type="coiled-coil region" evidence="1">
    <location>
        <begin position="103"/>
        <end position="130"/>
    </location>
</feature>
<gene>
    <name evidence="2" type="ORF">POCTA_138.1.T0650201</name>
</gene>
<accession>A0A8S1VED6</accession>
<reference evidence="2" key="1">
    <citation type="submission" date="2021-01" db="EMBL/GenBank/DDBJ databases">
        <authorList>
            <consortium name="Genoscope - CEA"/>
            <person name="William W."/>
        </authorList>
    </citation>
    <scope>NUCLEOTIDE SEQUENCE</scope>
</reference>
<dbReference type="Proteomes" id="UP000683925">
    <property type="component" value="Unassembled WGS sequence"/>
</dbReference>
<evidence type="ECO:0000313" key="3">
    <source>
        <dbReference type="Proteomes" id="UP000683925"/>
    </source>
</evidence>
<organism evidence="2 3">
    <name type="scientific">Paramecium octaurelia</name>
    <dbReference type="NCBI Taxonomy" id="43137"/>
    <lineage>
        <taxon>Eukaryota</taxon>
        <taxon>Sar</taxon>
        <taxon>Alveolata</taxon>
        <taxon>Ciliophora</taxon>
        <taxon>Intramacronucleata</taxon>
        <taxon>Oligohymenophorea</taxon>
        <taxon>Peniculida</taxon>
        <taxon>Parameciidae</taxon>
        <taxon>Paramecium</taxon>
    </lineage>
</organism>
<evidence type="ECO:0000313" key="2">
    <source>
        <dbReference type="EMBL" id="CAD8175424.1"/>
    </source>
</evidence>
<dbReference type="OrthoDB" id="10384526at2759"/>
<dbReference type="EMBL" id="CAJJDP010000064">
    <property type="protein sequence ID" value="CAD8175424.1"/>
    <property type="molecule type" value="Genomic_DNA"/>
</dbReference>
<evidence type="ECO:0000256" key="1">
    <source>
        <dbReference type="SAM" id="Coils"/>
    </source>
</evidence>
<protein>
    <submittedName>
        <fullName evidence="2">Uncharacterized protein</fullName>
    </submittedName>
</protein>
<comment type="caution">
    <text evidence="2">The sequence shown here is derived from an EMBL/GenBank/DDBJ whole genome shotgun (WGS) entry which is preliminary data.</text>
</comment>
<keyword evidence="3" id="KW-1185">Reference proteome</keyword>
<keyword evidence="1" id="KW-0175">Coiled coil</keyword>